<dbReference type="GO" id="GO:0003700">
    <property type="term" value="F:DNA-binding transcription factor activity"/>
    <property type="evidence" value="ECO:0007669"/>
    <property type="project" value="TreeGrafter"/>
</dbReference>
<protein>
    <submittedName>
        <fullName evidence="6">IclR family transcriptional regulator C-terminal domain-containing protein</fullName>
    </submittedName>
</protein>
<reference evidence="6" key="1">
    <citation type="submission" date="2023-01" db="EMBL/GenBank/DDBJ databases">
        <title>Genome analysis of 13 Lactobacillus isolated from gut of wild boar.</title>
        <authorList>
            <person name="Papp P."/>
            <person name="Libisch B."/>
            <person name="Nagy T."/>
            <person name="Olasz F."/>
        </authorList>
    </citation>
    <scope>NUCLEOTIDE SEQUENCE</scope>
    <source>
        <strain evidence="6">F108</strain>
    </source>
</reference>
<feature type="domain" description="IclR-ED" evidence="5">
    <location>
        <begin position="50"/>
        <end position="237"/>
    </location>
</feature>
<dbReference type="PANTHER" id="PTHR30136">
    <property type="entry name" value="HELIX-TURN-HELIX TRANSCRIPTIONAL REGULATOR, ICLR FAMILY"/>
    <property type="match status" value="1"/>
</dbReference>
<dbReference type="InterPro" id="IPR050707">
    <property type="entry name" value="HTH_MetabolicPath_Reg"/>
</dbReference>
<evidence type="ECO:0000313" key="6">
    <source>
        <dbReference type="EMBL" id="MDC2828076.1"/>
    </source>
</evidence>
<dbReference type="InterPro" id="IPR005471">
    <property type="entry name" value="Tscrpt_reg_IclR_N"/>
</dbReference>
<dbReference type="Proteomes" id="UP001218021">
    <property type="component" value="Unassembled WGS sequence"/>
</dbReference>
<comment type="caution">
    <text evidence="6">The sequence shown here is derived from an EMBL/GenBank/DDBJ whole genome shotgun (WGS) entry which is preliminary data.</text>
</comment>
<dbReference type="PANTHER" id="PTHR30136:SF24">
    <property type="entry name" value="HTH-TYPE TRANSCRIPTIONAL REPRESSOR ALLR"/>
    <property type="match status" value="1"/>
</dbReference>
<dbReference type="SUPFAM" id="SSF46785">
    <property type="entry name" value="Winged helix' DNA-binding domain"/>
    <property type="match status" value="1"/>
</dbReference>
<evidence type="ECO:0000259" key="4">
    <source>
        <dbReference type="PROSITE" id="PS51077"/>
    </source>
</evidence>
<dbReference type="EMBL" id="JAQOND010000028">
    <property type="protein sequence ID" value="MDC2828076.1"/>
    <property type="molecule type" value="Genomic_DNA"/>
</dbReference>
<keyword evidence="1" id="KW-0805">Transcription regulation</keyword>
<evidence type="ECO:0000256" key="3">
    <source>
        <dbReference type="ARBA" id="ARBA00023163"/>
    </source>
</evidence>
<dbReference type="InterPro" id="IPR036390">
    <property type="entry name" value="WH_DNA-bd_sf"/>
</dbReference>
<dbReference type="InterPro" id="IPR036388">
    <property type="entry name" value="WH-like_DNA-bd_sf"/>
</dbReference>
<proteinExistence type="predicted"/>
<keyword evidence="2" id="KW-0238">DNA-binding</keyword>
<dbReference type="PROSITE" id="PS51078">
    <property type="entry name" value="ICLR_ED"/>
    <property type="match status" value="1"/>
</dbReference>
<organism evidence="6 7">
    <name type="scientific">Limosilactobacillus mucosae</name>
    <name type="common">Lactobacillus mucosae</name>
    <dbReference type="NCBI Taxonomy" id="97478"/>
    <lineage>
        <taxon>Bacteria</taxon>
        <taxon>Bacillati</taxon>
        <taxon>Bacillota</taxon>
        <taxon>Bacilli</taxon>
        <taxon>Lactobacillales</taxon>
        <taxon>Lactobacillaceae</taxon>
        <taxon>Limosilactobacillus</taxon>
    </lineage>
</organism>
<keyword evidence="3" id="KW-0804">Transcription</keyword>
<dbReference type="GO" id="GO:0003677">
    <property type="term" value="F:DNA binding"/>
    <property type="evidence" value="ECO:0007669"/>
    <property type="project" value="UniProtKB-KW"/>
</dbReference>
<sequence length="238" mass="26802">MTSTTVTKAYRILEYLSINGPSPLQQIMEALDLPKATVYRLAETLVELEVLQKVGPQYRANWQKKRPLHHPIMNSWRSFGIMQKFVNQFNLPIYVGILDDDEVLIVQVVPRSQHPDDSTKLGERLPVNISAMGKCLIAFGKDPLPELSQQCGTSYAIREEALLKQNLAVIRHKGYALDDEENVIGLRCLAVPICVQNQAVACLGTSAPIKNLSRRKISQIVNSLKTYSRQLSNIMMEE</sequence>
<gene>
    <name evidence="6" type="ORF">PO158_07240</name>
</gene>
<dbReference type="GO" id="GO:0045892">
    <property type="term" value="P:negative regulation of DNA-templated transcription"/>
    <property type="evidence" value="ECO:0007669"/>
    <property type="project" value="TreeGrafter"/>
</dbReference>
<name>A0AAJ1HP71_LIMMU</name>
<evidence type="ECO:0000256" key="2">
    <source>
        <dbReference type="ARBA" id="ARBA00023125"/>
    </source>
</evidence>
<dbReference type="Pfam" id="PF09339">
    <property type="entry name" value="HTH_IclR"/>
    <property type="match status" value="1"/>
</dbReference>
<dbReference type="RefSeq" id="WP_272208038.1">
    <property type="nucleotide sequence ID" value="NZ_JAQOMY010000005.1"/>
</dbReference>
<evidence type="ECO:0000256" key="1">
    <source>
        <dbReference type="ARBA" id="ARBA00023015"/>
    </source>
</evidence>
<dbReference type="Pfam" id="PF01614">
    <property type="entry name" value="IclR_C"/>
    <property type="match status" value="1"/>
</dbReference>
<dbReference type="SUPFAM" id="SSF55781">
    <property type="entry name" value="GAF domain-like"/>
    <property type="match status" value="1"/>
</dbReference>
<dbReference type="Gene3D" id="3.30.450.40">
    <property type="match status" value="1"/>
</dbReference>
<evidence type="ECO:0000259" key="5">
    <source>
        <dbReference type="PROSITE" id="PS51078"/>
    </source>
</evidence>
<dbReference type="PROSITE" id="PS51077">
    <property type="entry name" value="HTH_ICLR"/>
    <property type="match status" value="1"/>
</dbReference>
<dbReference type="InterPro" id="IPR014757">
    <property type="entry name" value="Tscrpt_reg_IclR_C"/>
</dbReference>
<dbReference type="Gene3D" id="1.10.10.10">
    <property type="entry name" value="Winged helix-like DNA-binding domain superfamily/Winged helix DNA-binding domain"/>
    <property type="match status" value="1"/>
</dbReference>
<dbReference type="InterPro" id="IPR029016">
    <property type="entry name" value="GAF-like_dom_sf"/>
</dbReference>
<dbReference type="AlphaFoldDB" id="A0AAJ1HP71"/>
<feature type="domain" description="HTH iclR-type" evidence="4">
    <location>
        <begin position="3"/>
        <end position="62"/>
    </location>
</feature>
<evidence type="ECO:0000313" key="7">
    <source>
        <dbReference type="Proteomes" id="UP001218021"/>
    </source>
</evidence>
<accession>A0AAJ1HP71</accession>